<dbReference type="Pfam" id="PF13391">
    <property type="entry name" value="HNH_2"/>
    <property type="match status" value="1"/>
</dbReference>
<feature type="domain" description="HNH nuclease" evidence="2">
    <location>
        <begin position="142"/>
        <end position="206"/>
    </location>
</feature>
<dbReference type="OrthoDB" id="2142759at2759"/>
<protein>
    <recommendedName>
        <fullName evidence="2">HNH nuclease domain-containing protein</fullName>
    </recommendedName>
</protein>
<dbReference type="Proteomes" id="UP000182658">
    <property type="component" value="Unassembled WGS sequence"/>
</dbReference>
<evidence type="ECO:0000313" key="4">
    <source>
        <dbReference type="Proteomes" id="UP000182658"/>
    </source>
</evidence>
<feature type="region of interest" description="Disordered" evidence="1">
    <location>
        <begin position="302"/>
        <end position="343"/>
    </location>
</feature>
<dbReference type="AlphaFoldDB" id="A0A1J7IDR2"/>
<name>A0A1J7IDR2_9PEZI</name>
<accession>A0A1J7IDR2</accession>
<gene>
    <name evidence="3" type="ORF">CONLIGDRAFT_647355</name>
</gene>
<evidence type="ECO:0000259" key="2">
    <source>
        <dbReference type="Pfam" id="PF13391"/>
    </source>
</evidence>
<feature type="compositionally biased region" description="Acidic residues" evidence="1">
    <location>
        <begin position="326"/>
        <end position="336"/>
    </location>
</feature>
<dbReference type="InParanoid" id="A0A1J7IDR2"/>
<keyword evidence="4" id="KW-1185">Reference proteome</keyword>
<sequence>MSVRAAPPPPAHDLAARGCIVFRHPGYSHTCWDYILSLPRVDTHPSEPNEYGVHHATALLACQIIGNNAFDGYLSTSRENPEKITTPADGVLMEANYFFIVPGNAKYPVVPSFQDWKFPQTEFESLWWPNITTGLLDLVSGCAVTQCAYSLEKAHLVPQTEKVWYRRNSMFTHSCGQLGGIDNNANLLYLRIDTHRSFDNKDWVIVPKPTYSDPEFTYAVHVLDCDKPAAQFYTNWHNCEVLNLQDNSKAYLFARFAWAVIQGVKPFLMAGIPRNIVRVEADKKGTSTWEVKLVSGKELDELYGEGGSEGATPRKNLKRTRSQADSETEWEEEDERSVDGILTHTPFDPVELSIRLEMIKRRKGED</sequence>
<reference evidence="3 4" key="1">
    <citation type="submission" date="2016-10" db="EMBL/GenBank/DDBJ databases">
        <title>Draft genome sequence of Coniochaeta ligniaria NRRL30616, a lignocellulolytic fungus for bioabatement of inhibitors in plant biomass hydrolysates.</title>
        <authorList>
            <consortium name="DOE Joint Genome Institute"/>
            <person name="Jimenez D.J."/>
            <person name="Hector R.E."/>
            <person name="Riley R."/>
            <person name="Sun H."/>
            <person name="Grigoriev I.V."/>
            <person name="Van Elsas J.D."/>
            <person name="Nichols N.N."/>
        </authorList>
    </citation>
    <scope>NUCLEOTIDE SEQUENCE [LARGE SCALE GENOMIC DNA]</scope>
    <source>
        <strain evidence="3 4">NRRL 30616</strain>
    </source>
</reference>
<dbReference type="EMBL" id="KV875101">
    <property type="protein sequence ID" value="OIW25614.1"/>
    <property type="molecule type" value="Genomic_DNA"/>
</dbReference>
<dbReference type="InterPro" id="IPR003615">
    <property type="entry name" value="HNH_nuc"/>
</dbReference>
<organism evidence="3 4">
    <name type="scientific">Coniochaeta ligniaria NRRL 30616</name>
    <dbReference type="NCBI Taxonomy" id="1408157"/>
    <lineage>
        <taxon>Eukaryota</taxon>
        <taxon>Fungi</taxon>
        <taxon>Dikarya</taxon>
        <taxon>Ascomycota</taxon>
        <taxon>Pezizomycotina</taxon>
        <taxon>Sordariomycetes</taxon>
        <taxon>Sordariomycetidae</taxon>
        <taxon>Coniochaetales</taxon>
        <taxon>Coniochaetaceae</taxon>
        <taxon>Coniochaeta</taxon>
    </lineage>
</organism>
<proteinExistence type="predicted"/>
<evidence type="ECO:0000256" key="1">
    <source>
        <dbReference type="SAM" id="MobiDB-lite"/>
    </source>
</evidence>
<evidence type="ECO:0000313" key="3">
    <source>
        <dbReference type="EMBL" id="OIW25614.1"/>
    </source>
</evidence>